<reference evidence="2 3" key="1">
    <citation type="journal article" date="2016" name="Appl. Microbiol. Biotechnol.">
        <title>Characterization of T-DNA insertion mutants with decreased virulence in the entomopathogenic fungus Beauveria bassiana JEF-007.</title>
        <authorList>
            <person name="Kim S."/>
            <person name="Lee S.J."/>
            <person name="Nai Y.S."/>
            <person name="Yu J.S."/>
            <person name="Lee M.R."/>
            <person name="Yang Y.T."/>
            <person name="Kim J.S."/>
        </authorList>
    </citation>
    <scope>NUCLEOTIDE SEQUENCE [LARGE SCALE GENOMIC DNA]</scope>
    <source>
        <strain evidence="2 3">JEF-007</strain>
    </source>
</reference>
<comment type="caution">
    <text evidence="2">The sequence shown here is derived from an EMBL/GenBank/DDBJ whole genome shotgun (WGS) entry which is preliminary data.</text>
</comment>
<proteinExistence type="predicted"/>
<name>A0A2N6P0V1_BEABA</name>
<evidence type="ECO:0000256" key="1">
    <source>
        <dbReference type="SAM" id="MobiDB-lite"/>
    </source>
</evidence>
<organism evidence="2 3">
    <name type="scientific">Beauveria bassiana</name>
    <name type="common">White muscardine disease fungus</name>
    <name type="synonym">Tritirachium shiotae</name>
    <dbReference type="NCBI Taxonomy" id="176275"/>
    <lineage>
        <taxon>Eukaryota</taxon>
        <taxon>Fungi</taxon>
        <taxon>Dikarya</taxon>
        <taxon>Ascomycota</taxon>
        <taxon>Pezizomycotina</taxon>
        <taxon>Sordariomycetes</taxon>
        <taxon>Hypocreomycetidae</taxon>
        <taxon>Hypocreales</taxon>
        <taxon>Cordycipitaceae</taxon>
        <taxon>Beauveria</taxon>
    </lineage>
</organism>
<accession>A0A2N6P0V1</accession>
<evidence type="ECO:0000313" key="3">
    <source>
        <dbReference type="Proteomes" id="UP000235728"/>
    </source>
</evidence>
<protein>
    <submittedName>
        <fullName evidence="2">Uncharacterized protein</fullName>
    </submittedName>
</protein>
<feature type="compositionally biased region" description="Polar residues" evidence="1">
    <location>
        <begin position="50"/>
        <end position="60"/>
    </location>
</feature>
<sequence length="60" mass="6290">MDTTSTLPGPLWSKPVAITSYTSGGRANHPMTLTHMPEAVSSKGHHRGSKTPSSSSRAAQ</sequence>
<dbReference type="Proteomes" id="UP000235728">
    <property type="component" value="Unassembled WGS sequence"/>
</dbReference>
<dbReference type="AlphaFoldDB" id="A0A2N6P0V1"/>
<dbReference type="EMBL" id="MRVG01000001">
    <property type="protein sequence ID" value="PMB73155.1"/>
    <property type="molecule type" value="Genomic_DNA"/>
</dbReference>
<feature type="region of interest" description="Disordered" evidence="1">
    <location>
        <begin position="20"/>
        <end position="60"/>
    </location>
</feature>
<evidence type="ECO:0000313" key="2">
    <source>
        <dbReference type="EMBL" id="PMB73155.1"/>
    </source>
</evidence>
<gene>
    <name evidence="2" type="ORF">BM221_000575</name>
</gene>